<protein>
    <submittedName>
        <fullName evidence="1">Uncharacterized protein</fullName>
    </submittedName>
</protein>
<evidence type="ECO:0000313" key="1">
    <source>
        <dbReference type="EMBL" id="SDS92345.1"/>
    </source>
</evidence>
<gene>
    <name evidence="1" type="ORF">SAMN04489834_2444</name>
</gene>
<dbReference type="Proteomes" id="UP000181956">
    <property type="component" value="Chromosome I"/>
</dbReference>
<dbReference type="EMBL" id="LT629742">
    <property type="protein sequence ID" value="SDS92345.1"/>
    <property type="molecule type" value="Genomic_DNA"/>
</dbReference>
<sequence length="89" mass="9981">MLTELEAELEAPVDLDDDSHAELGMWSSPTQLPVLPASLRDRADALHRRQRERESELVAERTQVLRHLEALRAVPRPRAAASVYLDVSG</sequence>
<reference evidence="2" key="1">
    <citation type="submission" date="2016-10" db="EMBL/GenBank/DDBJ databases">
        <authorList>
            <person name="Varghese N."/>
            <person name="Submissions S."/>
        </authorList>
    </citation>
    <scope>NUCLEOTIDE SEQUENCE [LARGE SCALE GENOMIC DNA]</scope>
    <source>
        <strain evidence="2">DSM 21772</strain>
    </source>
</reference>
<evidence type="ECO:0000313" key="2">
    <source>
        <dbReference type="Proteomes" id="UP000181956"/>
    </source>
</evidence>
<keyword evidence="2" id="KW-1185">Reference proteome</keyword>
<dbReference type="STRING" id="412690.SAMN04489834_2444"/>
<organism evidence="1 2">
    <name type="scientific">Microterricola viridarii</name>
    <dbReference type="NCBI Taxonomy" id="412690"/>
    <lineage>
        <taxon>Bacteria</taxon>
        <taxon>Bacillati</taxon>
        <taxon>Actinomycetota</taxon>
        <taxon>Actinomycetes</taxon>
        <taxon>Micrococcales</taxon>
        <taxon>Microbacteriaceae</taxon>
        <taxon>Microterricola</taxon>
    </lineage>
</organism>
<proteinExistence type="predicted"/>
<accession>A0A1H1W5L0</accession>
<name>A0A1H1W5L0_9MICO</name>
<dbReference type="AlphaFoldDB" id="A0A1H1W5L0"/>